<protein>
    <submittedName>
        <fullName evidence="2">Uncharacterized protein</fullName>
    </submittedName>
</protein>
<dbReference type="AlphaFoldDB" id="A0A9D1CFQ2"/>
<evidence type="ECO:0000313" key="2">
    <source>
        <dbReference type="EMBL" id="HIP98666.1"/>
    </source>
</evidence>
<reference evidence="2" key="1">
    <citation type="journal article" date="2020" name="ISME J.">
        <title>Gammaproteobacteria mediating utilization of methyl-, sulfur- and petroleum organic compounds in deep ocean hydrothermal plumes.</title>
        <authorList>
            <person name="Zhou Z."/>
            <person name="Liu Y."/>
            <person name="Pan J."/>
            <person name="Cron B.R."/>
            <person name="Toner B.M."/>
            <person name="Anantharaman K."/>
            <person name="Breier J.A."/>
            <person name="Dick G.J."/>
            <person name="Li M."/>
        </authorList>
    </citation>
    <scope>NUCLEOTIDE SEQUENCE</scope>
    <source>
        <strain evidence="2">SZUA-1501</strain>
    </source>
</reference>
<keyword evidence="1" id="KW-0175">Coiled coil</keyword>
<gene>
    <name evidence="2" type="ORF">EYH37_04820</name>
</gene>
<accession>A0A9D1CFQ2</accession>
<evidence type="ECO:0000256" key="1">
    <source>
        <dbReference type="SAM" id="Coils"/>
    </source>
</evidence>
<proteinExistence type="predicted"/>
<sequence length="239" mass="27899">MANLLLLKNLLPEFYKVMGTPSRVLIISPFKTPFGYLEAIVEENKNFFIVENTELYNQFKLFGISEALKRVKDFSMLSLKLVGNKIYTELPKEGNNKDLINLAKVVDTFLKDLYDFTRNIIQLEEVKKKLGGIDTLVFRFESLKEEEKKKLQEKAEQLKYDILDLYDEIKGLLIAIERDLQNKDYTSAEEKLKTAIHKLGILDLLREEYKRITGKEFYKFHADVLRSALFGLKEQLELS</sequence>
<feature type="coiled-coil region" evidence="1">
    <location>
        <begin position="141"/>
        <end position="168"/>
    </location>
</feature>
<comment type="caution">
    <text evidence="2">The sequence shown here is derived from an EMBL/GenBank/DDBJ whole genome shotgun (WGS) entry which is preliminary data.</text>
</comment>
<dbReference type="Proteomes" id="UP000606463">
    <property type="component" value="Unassembled WGS sequence"/>
</dbReference>
<dbReference type="EMBL" id="DQVE01000049">
    <property type="protein sequence ID" value="HIP98666.1"/>
    <property type="molecule type" value="Genomic_DNA"/>
</dbReference>
<name>A0A9D1CFQ2_AQUAO</name>
<evidence type="ECO:0000313" key="3">
    <source>
        <dbReference type="Proteomes" id="UP000606463"/>
    </source>
</evidence>
<organism evidence="2 3">
    <name type="scientific">Aquifex aeolicus</name>
    <dbReference type="NCBI Taxonomy" id="63363"/>
    <lineage>
        <taxon>Bacteria</taxon>
        <taxon>Pseudomonadati</taxon>
        <taxon>Aquificota</taxon>
        <taxon>Aquificia</taxon>
        <taxon>Aquificales</taxon>
        <taxon>Aquificaceae</taxon>
        <taxon>Aquifex</taxon>
    </lineage>
</organism>